<dbReference type="InterPro" id="IPR034505">
    <property type="entry name" value="Coproporphyrinogen-III_oxidase"/>
</dbReference>
<dbReference type="EC" id="1.3.98.3" evidence="2"/>
<keyword evidence="1 2" id="KW-0560">Oxidoreductase</keyword>
<dbReference type="PANTHER" id="PTHR13932">
    <property type="entry name" value="COPROPORPHYRINIGEN III OXIDASE"/>
    <property type="match status" value="1"/>
</dbReference>
<evidence type="ECO:0000313" key="2">
    <source>
        <dbReference type="EMBL" id="SUA20009.1"/>
    </source>
</evidence>
<reference evidence="2" key="1">
    <citation type="submission" date="2018-06" db="EMBL/GenBank/DDBJ databases">
        <authorList>
            <consortium name="Pathogen Informatics"/>
            <person name="Doyle S."/>
        </authorList>
    </citation>
    <scope>NUCLEOTIDE SEQUENCE [LARGE SCALE GENOMIC DNA]</scope>
    <source>
        <strain evidence="2">NCTC11421</strain>
    </source>
</reference>
<accession>A0A378VT69</accession>
<dbReference type="GO" id="GO:0006782">
    <property type="term" value="P:protoporphyrinogen IX biosynthetic process"/>
    <property type="evidence" value="ECO:0007669"/>
    <property type="project" value="TreeGrafter"/>
</dbReference>
<proteinExistence type="predicted"/>
<gene>
    <name evidence="2" type="primary">hemN_1</name>
    <name evidence="2" type="ORF">NCTC11421_00087</name>
</gene>
<organism evidence="2">
    <name type="scientific">Neisseria gonorrhoeae</name>
    <dbReference type="NCBI Taxonomy" id="485"/>
    <lineage>
        <taxon>Bacteria</taxon>
        <taxon>Pseudomonadati</taxon>
        <taxon>Pseudomonadota</taxon>
        <taxon>Betaproteobacteria</taxon>
        <taxon>Neisseriales</taxon>
        <taxon>Neisseriaceae</taxon>
        <taxon>Neisseria</taxon>
    </lineage>
</organism>
<protein>
    <submittedName>
        <fullName evidence="2">Oxygen-independent coproporphyrinogen III oxidase</fullName>
        <ecNumber evidence="2">1.3.98.3</ecNumber>
    </submittedName>
</protein>
<dbReference type="PANTHER" id="PTHR13932:SF6">
    <property type="entry name" value="OXYGEN-INDEPENDENT COPROPORPHYRINOGEN III OXIDASE"/>
    <property type="match status" value="1"/>
</dbReference>
<dbReference type="GO" id="GO:0051539">
    <property type="term" value="F:4 iron, 4 sulfur cluster binding"/>
    <property type="evidence" value="ECO:0007669"/>
    <property type="project" value="TreeGrafter"/>
</dbReference>
<evidence type="ECO:0000256" key="1">
    <source>
        <dbReference type="ARBA" id="ARBA00023002"/>
    </source>
</evidence>
<sequence length="221" mass="25185">MPPVRQGSNPSASIDLRLAASDFRSIKTTIDTVLSLDPDRLALYHYAHLPHVFKPQRRIDTAAVPDSEEKLDMLQYCVQTLTERGYVFIGMDHFAKPDDELSIALKEGFLQRNFQGYSTYADCDLVAIGVSSIGKIGSTYSQNERDIDAYYAAIDEGRLPIMRGYQLNQDDILRRNIIQDLMCRFALDYRITKVCSASRSTATSKTNWRIWKNSPVWDWCA</sequence>
<dbReference type="GO" id="GO:0051989">
    <property type="term" value="F:coproporphyrinogen dehydrogenase activity"/>
    <property type="evidence" value="ECO:0007669"/>
    <property type="project" value="UniProtKB-EC"/>
</dbReference>
<dbReference type="AlphaFoldDB" id="A0A378VT69"/>
<dbReference type="GO" id="GO:0005737">
    <property type="term" value="C:cytoplasm"/>
    <property type="evidence" value="ECO:0007669"/>
    <property type="project" value="TreeGrafter"/>
</dbReference>
<name>A0A378VT69_NEIGO</name>
<dbReference type="EMBL" id="UGRI01000001">
    <property type="protein sequence ID" value="SUA20009.1"/>
    <property type="molecule type" value="Genomic_DNA"/>
</dbReference>
<dbReference type="InterPro" id="IPR058240">
    <property type="entry name" value="rSAM_sf"/>
</dbReference>
<dbReference type="SUPFAM" id="SSF102114">
    <property type="entry name" value="Radical SAM enzymes"/>
    <property type="match status" value="1"/>
</dbReference>